<dbReference type="SUPFAM" id="SSF52047">
    <property type="entry name" value="RNI-like"/>
    <property type="match status" value="1"/>
</dbReference>
<organism evidence="1 2">
    <name type="scientific">Cloeon dipterum</name>
    <dbReference type="NCBI Taxonomy" id="197152"/>
    <lineage>
        <taxon>Eukaryota</taxon>
        <taxon>Metazoa</taxon>
        <taxon>Ecdysozoa</taxon>
        <taxon>Arthropoda</taxon>
        <taxon>Hexapoda</taxon>
        <taxon>Insecta</taxon>
        <taxon>Pterygota</taxon>
        <taxon>Palaeoptera</taxon>
        <taxon>Ephemeroptera</taxon>
        <taxon>Pisciforma</taxon>
        <taxon>Baetidae</taxon>
        <taxon>Cloeon</taxon>
    </lineage>
</organism>
<keyword evidence="2" id="KW-1185">Reference proteome</keyword>
<dbReference type="Proteomes" id="UP000494165">
    <property type="component" value="Unassembled WGS sequence"/>
</dbReference>
<accession>A0A8S1DEU3</accession>
<dbReference type="AlphaFoldDB" id="A0A8S1DEU3"/>
<protein>
    <submittedName>
        <fullName evidence="1">Uncharacterized protein</fullName>
    </submittedName>
</protein>
<name>A0A8S1DEU3_9INSE</name>
<reference evidence="1 2" key="1">
    <citation type="submission" date="2020-04" db="EMBL/GenBank/DDBJ databases">
        <authorList>
            <person name="Alioto T."/>
            <person name="Alioto T."/>
            <person name="Gomez Garrido J."/>
        </authorList>
    </citation>
    <scope>NUCLEOTIDE SEQUENCE [LARGE SCALE GENOMIC DNA]</scope>
</reference>
<dbReference type="EMBL" id="CADEPI010000171">
    <property type="protein sequence ID" value="CAB3378696.1"/>
    <property type="molecule type" value="Genomic_DNA"/>
</dbReference>
<dbReference type="InterPro" id="IPR032675">
    <property type="entry name" value="LRR_dom_sf"/>
</dbReference>
<dbReference type="Gene3D" id="3.80.10.10">
    <property type="entry name" value="Ribonuclease Inhibitor"/>
    <property type="match status" value="1"/>
</dbReference>
<proteinExistence type="predicted"/>
<sequence>MEPTLLLDLAIKALVDNIDNLDKDLVKIIIVPFRQKMLKEMFEMVRNHHLQCNCRDNHLEKMWAILPFLFKSKFYTKLNFVDLPRMNCPFSTVTNPRFQEFIRCLGANTPNLRELKIYEPTSDEYSLEERELNSIIQLKNLALLKIYNVQVPLSGILDLSRECEKLDCIRASKVMIDVELSSAAFGDDFAFICIEAYDFYLGRTSLNMVRTIPTRDPKYKAYTHYVRLSLRPRKIQELFLLAQSFAEKLKDIWIDFSKLADFEEMVEFPHLPHIKYAEIDCEGESAHALRCFMKRNGQSLQELTLTYVDIKDKMTFGEIFSSCPNLQNLELFACTLVGNDAPVYAMQQLKRFQWHGLNRFFILHF</sequence>
<evidence type="ECO:0000313" key="1">
    <source>
        <dbReference type="EMBL" id="CAB3378696.1"/>
    </source>
</evidence>
<dbReference type="OrthoDB" id="1924287at2759"/>
<evidence type="ECO:0000313" key="2">
    <source>
        <dbReference type="Proteomes" id="UP000494165"/>
    </source>
</evidence>
<gene>
    <name evidence="1" type="ORF">CLODIP_2_CD11996</name>
</gene>
<comment type="caution">
    <text evidence="1">The sequence shown here is derived from an EMBL/GenBank/DDBJ whole genome shotgun (WGS) entry which is preliminary data.</text>
</comment>